<reference evidence="1 2" key="1">
    <citation type="journal article" date="2023" name="G3 (Bethesda)">
        <title>A chromosome-length genome assembly and annotation of blackberry (Rubus argutus, cv. 'Hillquist').</title>
        <authorList>
            <person name="Bruna T."/>
            <person name="Aryal R."/>
            <person name="Dudchenko O."/>
            <person name="Sargent D.J."/>
            <person name="Mead D."/>
            <person name="Buti M."/>
            <person name="Cavallini A."/>
            <person name="Hytonen T."/>
            <person name="Andres J."/>
            <person name="Pham M."/>
            <person name="Weisz D."/>
            <person name="Mascagni F."/>
            <person name="Usai G."/>
            <person name="Natali L."/>
            <person name="Bassil N."/>
            <person name="Fernandez G.E."/>
            <person name="Lomsadze A."/>
            <person name="Armour M."/>
            <person name="Olukolu B."/>
            <person name="Poorten T."/>
            <person name="Britton C."/>
            <person name="Davik J."/>
            <person name="Ashrafi H."/>
            <person name="Aiden E.L."/>
            <person name="Borodovsky M."/>
            <person name="Worthington M."/>
        </authorList>
    </citation>
    <scope>NUCLEOTIDE SEQUENCE [LARGE SCALE GENOMIC DNA]</scope>
    <source>
        <strain evidence="1">PI 553951</strain>
    </source>
</reference>
<dbReference type="AlphaFoldDB" id="A0AAW1W5F4"/>
<evidence type="ECO:0000313" key="2">
    <source>
        <dbReference type="Proteomes" id="UP001457282"/>
    </source>
</evidence>
<comment type="caution">
    <text evidence="1">The sequence shown here is derived from an EMBL/GenBank/DDBJ whole genome shotgun (WGS) entry which is preliminary data.</text>
</comment>
<name>A0AAW1W5F4_RUBAR</name>
<dbReference type="EMBL" id="JBEDUW010000006">
    <property type="protein sequence ID" value="KAK9920135.1"/>
    <property type="molecule type" value="Genomic_DNA"/>
</dbReference>
<protein>
    <submittedName>
        <fullName evidence="1">Uncharacterized protein</fullName>
    </submittedName>
</protein>
<proteinExistence type="predicted"/>
<accession>A0AAW1W5F4</accession>
<keyword evidence="2" id="KW-1185">Reference proteome</keyword>
<dbReference type="Proteomes" id="UP001457282">
    <property type="component" value="Unassembled WGS sequence"/>
</dbReference>
<organism evidence="1 2">
    <name type="scientific">Rubus argutus</name>
    <name type="common">Southern blackberry</name>
    <dbReference type="NCBI Taxonomy" id="59490"/>
    <lineage>
        <taxon>Eukaryota</taxon>
        <taxon>Viridiplantae</taxon>
        <taxon>Streptophyta</taxon>
        <taxon>Embryophyta</taxon>
        <taxon>Tracheophyta</taxon>
        <taxon>Spermatophyta</taxon>
        <taxon>Magnoliopsida</taxon>
        <taxon>eudicotyledons</taxon>
        <taxon>Gunneridae</taxon>
        <taxon>Pentapetalae</taxon>
        <taxon>rosids</taxon>
        <taxon>fabids</taxon>
        <taxon>Rosales</taxon>
        <taxon>Rosaceae</taxon>
        <taxon>Rosoideae</taxon>
        <taxon>Rosoideae incertae sedis</taxon>
        <taxon>Rubus</taxon>
    </lineage>
</organism>
<gene>
    <name evidence="1" type="ORF">M0R45_028696</name>
</gene>
<sequence>MATRTCCSGIMEVGKKGVVPMIVVVTGIIEEYADAGRTIDALVVYLTLLVSNVAPQCLHLQFVIKALAADPDPKFLEVAKECILDDGKGMAAPMLRPTLPCFKAFALQEKAEEGKQFREEMEAKGFVVDKMDVIEVLKGTTGTVVKSIHNILFGKESLAPSIFSMLDYSRKLRS</sequence>
<evidence type="ECO:0000313" key="1">
    <source>
        <dbReference type="EMBL" id="KAK9920135.1"/>
    </source>
</evidence>